<protein>
    <recommendedName>
        <fullName evidence="1">Putative exodeoxyribonuclease 8 PDDEXK-like domain-containing protein</fullName>
    </recommendedName>
</protein>
<dbReference type="Proteomes" id="UP000000628">
    <property type="component" value="Chromosome"/>
</dbReference>
<dbReference type="HOGENOM" id="CLU_070063_0_0_11"/>
<evidence type="ECO:0000313" key="2">
    <source>
        <dbReference type="EMBL" id="ACV09916.1"/>
    </source>
</evidence>
<dbReference type="InterPro" id="IPR024432">
    <property type="entry name" value="Put_RecE_PDDEXK-like_dom"/>
</dbReference>
<dbReference type="eggNOG" id="COG1074">
    <property type="taxonomic scope" value="Bacteria"/>
</dbReference>
<organism evidence="2 3">
    <name type="scientific">Jonesia denitrificans (strain ATCC 14870 / DSM 20603 / BCRC 15368 / CIP 55.134 / JCM 11481 / NBRC 15587 / NCTC 10816 / Prevot 55134)</name>
    <name type="common">Listeria denitrificans</name>
    <dbReference type="NCBI Taxonomy" id="471856"/>
    <lineage>
        <taxon>Bacteria</taxon>
        <taxon>Bacillati</taxon>
        <taxon>Actinomycetota</taxon>
        <taxon>Actinomycetes</taxon>
        <taxon>Micrococcales</taxon>
        <taxon>Jonesiaceae</taxon>
        <taxon>Jonesia</taxon>
    </lineage>
</organism>
<dbReference type="EMBL" id="CP001706">
    <property type="protein sequence ID" value="ACV09916.1"/>
    <property type="molecule type" value="Genomic_DNA"/>
</dbReference>
<sequence length="282" mass="31748">MPRKPGVYYDVPNGEYHRGLIEVADKNGVKVKPLSSTGAKVLVKESPADYLWSLQNRVEKKAFDLGSAAHELILEGGLMTVEVYQFDSWRTKEARAARDECYAAGGVPMLKHELDVAYKMADAVKAHKLASALLTEGRPEVSALVWDEEYQVYFQVRFDWLRSDGLIVDLKTARDANPREFNRSIAALSYHLQASLYLRAADLLGLQPPGYGWIVVQNEAPYHVAVIEYSEIDRTYGDLLMHTALRKYADGIHQGHWPAYDGIYTSELPKYAEHEAEGLSNE</sequence>
<gene>
    <name evidence="2" type="ordered locus">Jden_2281</name>
</gene>
<evidence type="ECO:0000259" key="1">
    <source>
        <dbReference type="Pfam" id="PF12684"/>
    </source>
</evidence>
<dbReference type="InterPro" id="IPR011604">
    <property type="entry name" value="PDDEXK-like_dom_sf"/>
</dbReference>
<dbReference type="Pfam" id="PF12684">
    <property type="entry name" value="DUF3799"/>
    <property type="match status" value="1"/>
</dbReference>
<dbReference type="AlphaFoldDB" id="C7R228"/>
<dbReference type="Gene3D" id="3.90.320.10">
    <property type="match status" value="1"/>
</dbReference>
<accession>C7R228</accession>
<keyword evidence="3" id="KW-1185">Reference proteome</keyword>
<feature type="domain" description="Putative exodeoxyribonuclease 8 PDDEXK-like" evidence="1">
    <location>
        <begin position="43"/>
        <end position="260"/>
    </location>
</feature>
<proteinExistence type="predicted"/>
<dbReference type="OrthoDB" id="3292504at2"/>
<dbReference type="RefSeq" id="WP_015772544.1">
    <property type="nucleotide sequence ID" value="NC_013174.1"/>
</dbReference>
<name>C7R228_JONDD</name>
<dbReference type="KEGG" id="jde:Jden_2281"/>
<evidence type="ECO:0000313" key="3">
    <source>
        <dbReference type="Proteomes" id="UP000000628"/>
    </source>
</evidence>
<dbReference type="STRING" id="471856.Jden_2281"/>
<reference evidence="2 3" key="1">
    <citation type="journal article" date="2009" name="Stand. Genomic Sci.">
        <title>Complete genome sequence of Jonesia denitrificans type strain (Prevot 55134).</title>
        <authorList>
            <person name="Pukall R."/>
            <person name="Gehrich-Schroter G."/>
            <person name="Lapidus A."/>
            <person name="Nolan M."/>
            <person name="Glavina Del Rio T."/>
            <person name="Lucas S."/>
            <person name="Chen F."/>
            <person name="Tice H."/>
            <person name="Pitluck S."/>
            <person name="Cheng J.F."/>
            <person name="Copeland A."/>
            <person name="Saunders E."/>
            <person name="Brettin T."/>
            <person name="Detter J.C."/>
            <person name="Bruce D."/>
            <person name="Goodwin L."/>
            <person name="Pati A."/>
            <person name="Ivanova N."/>
            <person name="Mavromatis K."/>
            <person name="Ovchinnikova G."/>
            <person name="Chen A."/>
            <person name="Palaniappan K."/>
            <person name="Land M."/>
            <person name="Hauser L."/>
            <person name="Chang Y.J."/>
            <person name="Jeffries C.D."/>
            <person name="Chain P."/>
            <person name="Goker M."/>
            <person name="Bristow J."/>
            <person name="Eisen J.A."/>
            <person name="Markowitz V."/>
            <person name="Hugenholtz P."/>
            <person name="Kyrpides N.C."/>
            <person name="Klenk H.P."/>
            <person name="Han C."/>
        </authorList>
    </citation>
    <scope>NUCLEOTIDE SEQUENCE [LARGE SCALE GENOMIC DNA]</scope>
    <source>
        <strain evidence="3">ATCC 14870 / DSM 20603 / BCRC 15368 / CIP 55.134 / JCM 11481 / NBRC 15587 / NCTC 10816 / Prevot 55134</strain>
    </source>
</reference>